<feature type="region of interest" description="Disordered" evidence="1">
    <location>
        <begin position="303"/>
        <end position="762"/>
    </location>
</feature>
<reference evidence="2 3" key="1">
    <citation type="journal article" date="2018" name="Front. Microbiol.">
        <title>Genome-Wide Analysis of Corynespora cassiicola Leaf Fall Disease Putative Effectors.</title>
        <authorList>
            <person name="Lopez D."/>
            <person name="Ribeiro S."/>
            <person name="Label P."/>
            <person name="Fumanal B."/>
            <person name="Venisse J.S."/>
            <person name="Kohler A."/>
            <person name="de Oliveira R.R."/>
            <person name="Labutti K."/>
            <person name="Lipzen A."/>
            <person name="Lail K."/>
            <person name="Bauer D."/>
            <person name="Ohm R.A."/>
            <person name="Barry K.W."/>
            <person name="Spatafora J."/>
            <person name="Grigoriev I.V."/>
            <person name="Martin F.M."/>
            <person name="Pujade-Renaud V."/>
        </authorList>
    </citation>
    <scope>NUCLEOTIDE SEQUENCE [LARGE SCALE GENOMIC DNA]</scope>
    <source>
        <strain evidence="2 3">Philippines</strain>
    </source>
</reference>
<dbReference type="OrthoDB" id="5374844at2759"/>
<feature type="compositionally biased region" description="Polar residues" evidence="1">
    <location>
        <begin position="780"/>
        <end position="803"/>
    </location>
</feature>
<feature type="compositionally biased region" description="Basic and acidic residues" evidence="1">
    <location>
        <begin position="492"/>
        <end position="501"/>
    </location>
</feature>
<evidence type="ECO:0000256" key="1">
    <source>
        <dbReference type="SAM" id="MobiDB-lite"/>
    </source>
</evidence>
<evidence type="ECO:0000313" key="2">
    <source>
        <dbReference type="EMBL" id="PSN65612.1"/>
    </source>
</evidence>
<organism evidence="2 3">
    <name type="scientific">Corynespora cassiicola Philippines</name>
    <dbReference type="NCBI Taxonomy" id="1448308"/>
    <lineage>
        <taxon>Eukaryota</taxon>
        <taxon>Fungi</taxon>
        <taxon>Dikarya</taxon>
        <taxon>Ascomycota</taxon>
        <taxon>Pezizomycotina</taxon>
        <taxon>Dothideomycetes</taxon>
        <taxon>Pleosporomycetidae</taxon>
        <taxon>Pleosporales</taxon>
        <taxon>Corynesporascaceae</taxon>
        <taxon>Corynespora</taxon>
    </lineage>
</organism>
<dbReference type="STRING" id="1448308.A0A2T2NJK3"/>
<feature type="region of interest" description="Disordered" evidence="1">
    <location>
        <begin position="991"/>
        <end position="1044"/>
    </location>
</feature>
<gene>
    <name evidence="2" type="ORF">BS50DRAFT_678305</name>
</gene>
<sequence length="1147" mass="125140">MPSPSFEDALKAPDTDTSRKQLYLLSCANHPIDSFLPATASKYLQAFCDKDLPVPRRRWIGLCLKRMLNSPKIARHLAARPRELARLGNILLSNVEAEQTKVIAATAIRQGVESGLAFATFWPSEKVPNSTSQVFPTAPKPTWLYDLQTFLDTLDKLALAKGQTDPVILYPVALAGLDGFKWGNPDNVAALVIVEDDLLTAIIPDPVLEHMQFLDVPLDRIEHVALEKATLHHSQSRRADVHNPWNVVLQLQPNGGPCTYDVEGTERTGDILTLFFAHKKDAEECELGIKDFIRFLPPRSTAQSSVENIDNSSNEEQSNDPPTATTRNPDMDKTRLGPSQPKKTPGTLPKISKAKKPKSVTASQKNTISRGKDNDYDEFEFPDDTPTRQGTSHANKKRAGKAKTNPPRSKSVQQRQMAATDDEEYDDESAVSSAPHSSKNSIPATRLQGKGKTVASHHPTSVPRSSALPKIAKDRSSKASKDGSQSNVYSIPKEDEPERQIRARRKTLKKVNYNEDDEYDSASDYASSGAREARSTKRKSSPSNGGCSKRARKASPPKSSTDKKPRGPPAVVSAASAQKSVIQGEKSLEPQSLSAQTKSASPPKPEKQVLLEIKDLDRLDQGSEEFNHSAHLETSRSHSEEDEQTLSPENGIFSDGLGVAQQPAALGDFSGNGSSRKRPAGSSPPLTPCAKKAKTTANDRFDGGGSMRPPATVAPARILSDPSSPCGERQRASASRGKGQFVSPMDAFCGKDKVGTPSIASARRYQNHAEDLLGMRHTPLHQNVQRTNSGELANAELLSSNSKPLPASPHAESRAISGHADQSQVDAEQQIGENETAKSDPFKIRTNPNMLTTFTKRLTEEPQGSGHSQDAFFSHIEAIPSSPPGASPMDRIGYETMTPPPKPSVNGRSKVPFPEVIPKAQTPQPSQLQQEQRRAKVPTTTATPIQKANFKSAPQTMDNAQPSMSYQEQQYLALEGDETLVANEGDQFVASKKTPMRIPSSPPISGSHTSTSAISAPDSVPSTPVSAVAEESEWESSLQAHQRPVHDELLRISKRVLRNIVDNETAVNDIAEMYEQDAQRTLDMYHERHASEMEKLASDVENKSKSVKAALESYSKRLTKQRKRFENDTTNTGTNEVKGKGKSPLEP</sequence>
<dbReference type="Proteomes" id="UP000240883">
    <property type="component" value="Unassembled WGS sequence"/>
</dbReference>
<feature type="compositionally biased region" description="Polar residues" evidence="1">
    <location>
        <begin position="820"/>
        <end position="833"/>
    </location>
</feature>
<feature type="compositionally biased region" description="Low complexity" evidence="1">
    <location>
        <begin position="921"/>
        <end position="930"/>
    </location>
</feature>
<dbReference type="AlphaFoldDB" id="A0A2T2NJK3"/>
<feature type="compositionally biased region" description="Polar residues" evidence="1">
    <location>
        <begin position="952"/>
        <end position="964"/>
    </location>
</feature>
<feature type="compositionally biased region" description="Polar residues" evidence="1">
    <location>
        <begin position="303"/>
        <end position="328"/>
    </location>
</feature>
<feature type="compositionally biased region" description="Basic and acidic residues" evidence="1">
    <location>
        <begin position="604"/>
        <end position="639"/>
    </location>
</feature>
<feature type="compositionally biased region" description="Basic and acidic residues" evidence="1">
    <location>
        <begin position="471"/>
        <end position="481"/>
    </location>
</feature>
<feature type="compositionally biased region" description="Polar residues" evidence="1">
    <location>
        <begin position="1003"/>
        <end position="1024"/>
    </location>
</feature>
<feature type="region of interest" description="Disordered" evidence="1">
    <location>
        <begin position="776"/>
        <end position="964"/>
    </location>
</feature>
<feature type="compositionally biased region" description="Polar residues" evidence="1">
    <location>
        <begin position="430"/>
        <end position="443"/>
    </location>
</feature>
<feature type="compositionally biased region" description="Polar residues" evidence="1">
    <location>
        <begin position="406"/>
        <end position="417"/>
    </location>
</feature>
<evidence type="ECO:0000313" key="3">
    <source>
        <dbReference type="Proteomes" id="UP000240883"/>
    </source>
</evidence>
<keyword evidence="3" id="KW-1185">Reference proteome</keyword>
<protein>
    <submittedName>
        <fullName evidence="2">Uncharacterized protein</fullName>
    </submittedName>
</protein>
<dbReference type="EMBL" id="KZ678137">
    <property type="protein sequence ID" value="PSN65612.1"/>
    <property type="molecule type" value="Genomic_DNA"/>
</dbReference>
<accession>A0A2T2NJK3</accession>
<proteinExistence type="predicted"/>
<feature type="compositionally biased region" description="Polar residues" evidence="1">
    <location>
        <begin position="360"/>
        <end position="369"/>
    </location>
</feature>
<feature type="compositionally biased region" description="Polar residues" evidence="1">
    <location>
        <begin position="846"/>
        <end position="856"/>
    </location>
</feature>
<name>A0A2T2NJK3_CORCC</name>
<feature type="compositionally biased region" description="Basic and acidic residues" evidence="1">
    <location>
        <begin position="1137"/>
        <end position="1147"/>
    </location>
</feature>
<feature type="region of interest" description="Disordered" evidence="1">
    <location>
        <begin position="1111"/>
        <end position="1147"/>
    </location>
</feature>
<feature type="compositionally biased region" description="Acidic residues" evidence="1">
    <location>
        <begin position="420"/>
        <end position="429"/>
    </location>
</feature>
<feature type="compositionally biased region" description="Polar residues" evidence="1">
    <location>
        <begin position="589"/>
        <end position="600"/>
    </location>
</feature>